<dbReference type="InterPro" id="IPR025665">
    <property type="entry name" value="Beta-barrel_OMP_2"/>
</dbReference>
<dbReference type="KEGG" id="peo:AS203_09000"/>
<dbReference type="Pfam" id="PF13568">
    <property type="entry name" value="OMP_b-brl_2"/>
    <property type="match status" value="1"/>
</dbReference>
<dbReference type="OrthoDB" id="1467485at2"/>
<dbReference type="AlphaFoldDB" id="A0A0S2KLT8"/>
<evidence type="ECO:0000313" key="2">
    <source>
        <dbReference type="EMBL" id="ALO49205.1"/>
    </source>
</evidence>
<dbReference type="STRING" id="76123.AS203_09000"/>
<accession>A0A0S2KLT8</accession>
<protein>
    <submittedName>
        <fullName evidence="2">PorT family protein</fullName>
    </submittedName>
</protein>
<dbReference type="Proteomes" id="UP000056252">
    <property type="component" value="Chromosome"/>
</dbReference>
<gene>
    <name evidence="2" type="ORF">AS203_09000</name>
</gene>
<dbReference type="eggNOG" id="ENOG502Z7U1">
    <property type="taxonomic scope" value="Bacteria"/>
</dbReference>
<proteinExistence type="predicted"/>
<sequence length="248" mass="28625">MRRIIFTLSALIFCTIGMVAQMRTVQNKPYIDLRPLHFSILVGTHLQDIELRNARPQLITDDDGIVTETIINTDQDHWDAGFTVGVAGEMRLSTHFQLRIAPALYFGSRHITFRNTTTRDEKGHPLERHQDLKTVYLSTAAELIFAAPRFNNHRPYLLAGVNPMLNLSGKGNDYLRLKRHDLYFETGVGCDLYLPFFKLRPELKFLFSPINTIDQGHSKRLKDKNMLPYTLSVKEAHTKMIVLTFYFE</sequence>
<feature type="domain" description="Outer membrane protein beta-barrel" evidence="1">
    <location>
        <begin position="26"/>
        <end position="208"/>
    </location>
</feature>
<dbReference type="EMBL" id="CP013195">
    <property type="protein sequence ID" value="ALO49205.1"/>
    <property type="molecule type" value="Genomic_DNA"/>
</dbReference>
<organism evidence="2 3">
    <name type="scientific">Hoylesella enoeca</name>
    <dbReference type="NCBI Taxonomy" id="76123"/>
    <lineage>
        <taxon>Bacteria</taxon>
        <taxon>Pseudomonadati</taxon>
        <taxon>Bacteroidota</taxon>
        <taxon>Bacteroidia</taxon>
        <taxon>Bacteroidales</taxon>
        <taxon>Prevotellaceae</taxon>
        <taxon>Hoylesella</taxon>
    </lineage>
</organism>
<dbReference type="RefSeq" id="WP_060544392.1">
    <property type="nucleotide sequence ID" value="NZ_CP013195.1"/>
</dbReference>
<keyword evidence="3" id="KW-1185">Reference proteome</keyword>
<evidence type="ECO:0000313" key="3">
    <source>
        <dbReference type="Proteomes" id="UP000056252"/>
    </source>
</evidence>
<evidence type="ECO:0000259" key="1">
    <source>
        <dbReference type="Pfam" id="PF13568"/>
    </source>
</evidence>
<reference evidence="3" key="1">
    <citation type="submission" date="2015-11" db="EMBL/GenBank/DDBJ databases">
        <authorList>
            <person name="Holder M.E."/>
            <person name="Ajami N.J."/>
            <person name="Petrosino J.F."/>
        </authorList>
    </citation>
    <scope>NUCLEOTIDE SEQUENCE [LARGE SCALE GENOMIC DNA]</scope>
    <source>
        <strain evidence="3">F0113</strain>
    </source>
</reference>
<name>A0A0S2KLT8_9BACT</name>